<evidence type="ECO:0000313" key="2">
    <source>
        <dbReference type="WBParaSite" id="RSKR_0000434400.1"/>
    </source>
</evidence>
<evidence type="ECO:0000313" key="1">
    <source>
        <dbReference type="Proteomes" id="UP000095286"/>
    </source>
</evidence>
<sequence length="251" mass="27933">MVTGVLDVLNMVVSALSSAIFALKGTFYCQFPTFIFVLGSIGVGIWVSTCFLVSVLAVNRILEMSKPALGEMLFEGKKTLYWILFGLTLGFLAGMFTPPVLWNPFVASWLFDPYHGFDQIPNHDFENIFHSINNIGTAACQIILYFLFIGSYLAKTSLPPNVSHVSRPISKTTIRLYIQTILICTITAFTALIHVFMQFISVPGWLFVTAQVCWILVHGFPGCVFLVVSKTLRRKILRKLGTFNAINASST</sequence>
<dbReference type="Proteomes" id="UP000095286">
    <property type="component" value="Unplaced"/>
</dbReference>
<proteinExistence type="predicted"/>
<reference evidence="2" key="1">
    <citation type="submission" date="2016-11" db="UniProtKB">
        <authorList>
            <consortium name="WormBaseParasite"/>
        </authorList>
    </citation>
    <scope>IDENTIFICATION</scope>
    <source>
        <strain evidence="2">KR3021</strain>
    </source>
</reference>
<dbReference type="WBParaSite" id="RSKR_0000434400.1">
    <property type="protein sequence ID" value="RSKR_0000434400.1"/>
    <property type="gene ID" value="RSKR_0000434400"/>
</dbReference>
<protein>
    <submittedName>
        <fullName evidence="2">7TM_GPCR_Srx domain-containing protein</fullName>
    </submittedName>
</protein>
<name>A0AC35TUQ4_9BILA</name>
<accession>A0AC35TUQ4</accession>
<organism evidence="1 2">
    <name type="scientific">Rhabditophanes sp. KR3021</name>
    <dbReference type="NCBI Taxonomy" id="114890"/>
    <lineage>
        <taxon>Eukaryota</taxon>
        <taxon>Metazoa</taxon>
        <taxon>Ecdysozoa</taxon>
        <taxon>Nematoda</taxon>
        <taxon>Chromadorea</taxon>
        <taxon>Rhabditida</taxon>
        <taxon>Tylenchina</taxon>
        <taxon>Panagrolaimomorpha</taxon>
        <taxon>Strongyloidoidea</taxon>
        <taxon>Alloionematidae</taxon>
        <taxon>Rhabditophanes</taxon>
    </lineage>
</organism>